<gene>
    <name evidence="2" type="ORF">E4167_24390</name>
</gene>
<proteinExistence type="predicted"/>
<dbReference type="AlphaFoldDB" id="A0A4P7YBN5"/>
<dbReference type="Proteomes" id="UP000298274">
    <property type="component" value="Chromosome"/>
</dbReference>
<keyword evidence="1" id="KW-0472">Membrane</keyword>
<protein>
    <submittedName>
        <fullName evidence="2">Uncharacterized protein</fullName>
    </submittedName>
</protein>
<sequence length="183" mass="20855">MGKCHEKKPEHHLQLRVRELGQLFNSMDPTPFLNKDLDREAEAFIETWAAEFSSDSRLRITIHLEHLPAEGDPSAIMIEAIHNYFDHKAGLTRSELKHLLRDGRISLVIGIAFVTLCLIAVDVIGQLGTGAVVGTARESLMIVGWVAMWRPLQIFLYDWWPLLRLMRVYKAISHAHVRVVQGK</sequence>
<keyword evidence="1" id="KW-0812">Transmembrane</keyword>
<feature type="transmembrane region" description="Helical" evidence="1">
    <location>
        <begin position="140"/>
        <end position="160"/>
    </location>
</feature>
<feature type="transmembrane region" description="Helical" evidence="1">
    <location>
        <begin position="105"/>
        <end position="128"/>
    </location>
</feature>
<accession>A0A4P7YBN5</accession>
<reference evidence="3" key="1">
    <citation type="submission" date="2019-04" db="EMBL/GenBank/DDBJ databases">
        <title>Complete genome sequence of Pseudomonas veronii strain PVy, a versatile degrader capable of using multiple contaminants as sole carbon sources.</title>
        <authorList>
            <person name="Lopez-Echartea E."/>
            <person name="Ridl J."/>
            <person name="Pajer P."/>
            <person name="Strejcek M."/>
            <person name="Suman J."/>
            <person name="Uhlik O."/>
        </authorList>
    </citation>
    <scope>NUCLEOTIDE SEQUENCE [LARGE SCALE GENOMIC DNA]</scope>
    <source>
        <strain evidence="3">Pvy</strain>
    </source>
</reference>
<name>A0A4P7YBN5_PSEVE</name>
<dbReference type="EMBL" id="CP039631">
    <property type="protein sequence ID" value="QCG68794.1"/>
    <property type="molecule type" value="Genomic_DNA"/>
</dbReference>
<evidence type="ECO:0000313" key="3">
    <source>
        <dbReference type="Proteomes" id="UP000298274"/>
    </source>
</evidence>
<evidence type="ECO:0000256" key="1">
    <source>
        <dbReference type="SAM" id="Phobius"/>
    </source>
</evidence>
<organism evidence="2 3">
    <name type="scientific">Pseudomonas veronii</name>
    <dbReference type="NCBI Taxonomy" id="76761"/>
    <lineage>
        <taxon>Bacteria</taxon>
        <taxon>Pseudomonadati</taxon>
        <taxon>Pseudomonadota</taxon>
        <taxon>Gammaproteobacteria</taxon>
        <taxon>Pseudomonadales</taxon>
        <taxon>Pseudomonadaceae</taxon>
        <taxon>Pseudomonas</taxon>
    </lineage>
</organism>
<evidence type="ECO:0000313" key="2">
    <source>
        <dbReference type="EMBL" id="QCG68794.1"/>
    </source>
</evidence>
<keyword evidence="1" id="KW-1133">Transmembrane helix</keyword>